<keyword evidence="2" id="KW-1185">Reference proteome</keyword>
<gene>
    <name evidence="1" type="ORF">M0L20_28310</name>
</gene>
<evidence type="ECO:0000313" key="2">
    <source>
        <dbReference type="Proteomes" id="UP001202180"/>
    </source>
</evidence>
<evidence type="ECO:0000313" key="1">
    <source>
        <dbReference type="EMBL" id="MCK8495803.1"/>
    </source>
</evidence>
<dbReference type="RefSeq" id="WP_232564140.1">
    <property type="nucleotide sequence ID" value="NZ_JALPRF010000012.1"/>
</dbReference>
<sequence>MTILQIPVPENTAERFQLLSEQQQSLVSQLVADCLSEPSSLADVMDYISFKATQRGLTPTILQQLLNEE</sequence>
<dbReference type="Proteomes" id="UP001202180">
    <property type="component" value="Unassembled WGS sequence"/>
</dbReference>
<dbReference type="EMBL" id="JALPRF010000012">
    <property type="protein sequence ID" value="MCK8495803.1"/>
    <property type="molecule type" value="Genomic_DNA"/>
</dbReference>
<name>A0ABT0HW17_9BACT</name>
<accession>A0ABT0HW17</accession>
<reference evidence="1 2" key="1">
    <citation type="submission" date="2022-04" db="EMBL/GenBank/DDBJ databases">
        <title>Spirosoma sp. strain RP8 genome sequencing and assembly.</title>
        <authorList>
            <person name="Jung Y."/>
        </authorList>
    </citation>
    <scope>NUCLEOTIDE SEQUENCE [LARGE SCALE GENOMIC DNA]</scope>
    <source>
        <strain evidence="1 2">RP8</strain>
    </source>
</reference>
<evidence type="ECO:0008006" key="3">
    <source>
        <dbReference type="Google" id="ProtNLM"/>
    </source>
</evidence>
<organism evidence="1 2">
    <name type="scientific">Spirosoma liriopis</name>
    <dbReference type="NCBI Taxonomy" id="2937440"/>
    <lineage>
        <taxon>Bacteria</taxon>
        <taxon>Pseudomonadati</taxon>
        <taxon>Bacteroidota</taxon>
        <taxon>Cytophagia</taxon>
        <taxon>Cytophagales</taxon>
        <taxon>Cytophagaceae</taxon>
        <taxon>Spirosoma</taxon>
    </lineage>
</organism>
<protein>
    <recommendedName>
        <fullName evidence="3">CopG family transcriptional regulator</fullName>
    </recommendedName>
</protein>
<comment type="caution">
    <text evidence="1">The sequence shown here is derived from an EMBL/GenBank/DDBJ whole genome shotgun (WGS) entry which is preliminary data.</text>
</comment>
<proteinExistence type="predicted"/>